<organism evidence="6 7">
    <name type="scientific">Chlorella ohadii</name>
    <dbReference type="NCBI Taxonomy" id="2649997"/>
    <lineage>
        <taxon>Eukaryota</taxon>
        <taxon>Viridiplantae</taxon>
        <taxon>Chlorophyta</taxon>
        <taxon>core chlorophytes</taxon>
        <taxon>Trebouxiophyceae</taxon>
        <taxon>Chlorellales</taxon>
        <taxon>Chlorellaceae</taxon>
        <taxon>Chlorella clade</taxon>
        <taxon>Chlorella</taxon>
    </lineage>
</organism>
<dbReference type="FunFam" id="3.90.550.10:FF:000003">
    <property type="entry name" value="2-C-methyl-D-erythritol 4-phosphate cytidylyltransferase"/>
    <property type="match status" value="1"/>
</dbReference>
<dbReference type="CDD" id="cd02516">
    <property type="entry name" value="CDP-ME_synthetase"/>
    <property type="match status" value="1"/>
</dbReference>
<comment type="caution">
    <text evidence="6">The sequence shown here is derived from an EMBL/GenBank/DDBJ whole genome shotgun (WGS) entry which is preliminary data.</text>
</comment>
<protein>
    <recommendedName>
        <fullName evidence="4">2-C-methyl-D-erythritol 4-phosphate cytidylyltransferase, chloroplastic</fullName>
    </recommendedName>
</protein>
<dbReference type="AlphaFoldDB" id="A0AAD5DPD6"/>
<evidence type="ECO:0000256" key="5">
    <source>
        <dbReference type="SAM" id="MobiDB-lite"/>
    </source>
</evidence>
<dbReference type="GO" id="GO:0008299">
    <property type="term" value="P:isoprenoid biosynthetic process"/>
    <property type="evidence" value="ECO:0007669"/>
    <property type="project" value="InterPro"/>
</dbReference>
<evidence type="ECO:0000313" key="7">
    <source>
        <dbReference type="Proteomes" id="UP001205105"/>
    </source>
</evidence>
<dbReference type="GO" id="GO:0050518">
    <property type="term" value="F:2-C-methyl-D-erythritol 4-phosphate cytidylyltransferase activity"/>
    <property type="evidence" value="ECO:0007669"/>
    <property type="project" value="InterPro"/>
</dbReference>
<dbReference type="InterPro" id="IPR029044">
    <property type="entry name" value="Nucleotide-diphossugar_trans"/>
</dbReference>
<accession>A0AAD5DPD6</accession>
<dbReference type="InterPro" id="IPR050088">
    <property type="entry name" value="IspD/TarI_cytidylyltransf_bact"/>
</dbReference>
<keyword evidence="3" id="KW-0548">Nucleotidyltransferase</keyword>
<dbReference type="InterPro" id="IPR001228">
    <property type="entry name" value="IspD"/>
</dbReference>
<reference evidence="6" key="1">
    <citation type="submission" date="2020-11" db="EMBL/GenBank/DDBJ databases">
        <title>Chlorella ohadii genome sequencing and assembly.</title>
        <authorList>
            <person name="Murik O."/>
            <person name="Treves H."/>
            <person name="Kedem I."/>
            <person name="Shotland Y."/>
            <person name="Kaplan A."/>
        </authorList>
    </citation>
    <scope>NUCLEOTIDE SEQUENCE</scope>
    <source>
        <strain evidence="6">1</strain>
    </source>
</reference>
<name>A0AAD5DPD6_9CHLO</name>
<evidence type="ECO:0000256" key="1">
    <source>
        <dbReference type="ARBA" id="ARBA00009789"/>
    </source>
</evidence>
<dbReference type="HAMAP" id="MF_00108">
    <property type="entry name" value="IspD"/>
    <property type="match status" value="1"/>
</dbReference>
<comment type="similarity">
    <text evidence="1">Belongs to the IspD/TarI cytidylyltransferase family. IspD subfamily.</text>
</comment>
<evidence type="ECO:0000256" key="4">
    <source>
        <dbReference type="ARBA" id="ARBA00069967"/>
    </source>
</evidence>
<keyword evidence="7" id="KW-1185">Reference proteome</keyword>
<evidence type="ECO:0000256" key="3">
    <source>
        <dbReference type="ARBA" id="ARBA00022695"/>
    </source>
</evidence>
<dbReference type="SUPFAM" id="SSF53448">
    <property type="entry name" value="Nucleotide-diphospho-sugar transferases"/>
    <property type="match status" value="1"/>
</dbReference>
<dbReference type="Pfam" id="PF01128">
    <property type="entry name" value="IspD"/>
    <property type="match status" value="1"/>
</dbReference>
<dbReference type="EMBL" id="JADXDR010000060">
    <property type="protein sequence ID" value="KAI7841727.1"/>
    <property type="molecule type" value="Genomic_DNA"/>
</dbReference>
<gene>
    <name evidence="6" type="ORF">COHA_004593</name>
</gene>
<sequence length="339" mass="36172">MAAAATFCGLNASGAARAPAAAARCAARPAVAQRCSGWTPAARDSCRQLRRSSRQATAARSPLVCRAEQGNGATIPDGSVSLVLLAGGVGKRMGAPIPKQYLELRGQPIATYSMQTFAAMPQVKEIVVVCEPEWREVFETCYARLPRKLPLKFAAPGAERQDSVYNGFQAIDASAQLVAIHDSARPLVTAADTLACCLDAWQVGAAVLGVPVKPTIKEVDGDRMVVKTLKRAALWEVQTPQVIKPPLLQAGFELVQREKLEVTDDVSIIEALGKPVKITAGAYTNIKVTTPDDMSVAERFLEEASAAARAASSPDPLEDARVEECEADPSQPECRVYDE</sequence>
<dbReference type="Gene3D" id="3.90.550.10">
    <property type="entry name" value="Spore Coat Polysaccharide Biosynthesis Protein SpsA, Chain A"/>
    <property type="match status" value="1"/>
</dbReference>
<keyword evidence="2" id="KW-0808">Transferase</keyword>
<dbReference type="Proteomes" id="UP001205105">
    <property type="component" value="Unassembled WGS sequence"/>
</dbReference>
<feature type="region of interest" description="Disordered" evidence="5">
    <location>
        <begin position="307"/>
        <end position="339"/>
    </location>
</feature>
<dbReference type="PANTHER" id="PTHR32125">
    <property type="entry name" value="2-C-METHYL-D-ERYTHRITOL 4-PHOSPHATE CYTIDYLYLTRANSFERASE, CHLOROPLASTIC"/>
    <property type="match status" value="1"/>
</dbReference>
<dbReference type="InterPro" id="IPR034683">
    <property type="entry name" value="IspD/TarI"/>
</dbReference>
<proteinExistence type="inferred from homology"/>
<evidence type="ECO:0000313" key="6">
    <source>
        <dbReference type="EMBL" id="KAI7841727.1"/>
    </source>
</evidence>
<evidence type="ECO:0000256" key="2">
    <source>
        <dbReference type="ARBA" id="ARBA00022679"/>
    </source>
</evidence>
<dbReference type="PANTHER" id="PTHR32125:SF4">
    <property type="entry name" value="2-C-METHYL-D-ERYTHRITOL 4-PHOSPHATE CYTIDYLYLTRANSFERASE, CHLOROPLASTIC"/>
    <property type="match status" value="1"/>
</dbReference>
<dbReference type="NCBIfam" id="TIGR00453">
    <property type="entry name" value="ispD"/>
    <property type="match status" value="1"/>
</dbReference>